<accession>A0A6L6YGE5</accession>
<sequence length="49" mass="5543">MNMEEEIMFLKERQAFWKGVVAGVIASAAFFSGLVALIYYMVQIVQAIK</sequence>
<evidence type="ECO:0000313" key="2">
    <source>
        <dbReference type="EMBL" id="MVX56785.1"/>
    </source>
</evidence>
<evidence type="ECO:0000256" key="1">
    <source>
        <dbReference type="SAM" id="Phobius"/>
    </source>
</evidence>
<reference evidence="2 3" key="1">
    <citation type="submission" date="2019-12" db="EMBL/GenBank/DDBJ databases">
        <title>Microbes associate with the intestines of laboratory mice.</title>
        <authorList>
            <person name="Navarre W."/>
            <person name="Wong E."/>
        </authorList>
    </citation>
    <scope>NUCLEOTIDE SEQUENCE [LARGE SCALE GENOMIC DNA]</scope>
    <source>
        <strain evidence="2 3">NM82_D38</strain>
    </source>
</reference>
<keyword evidence="1" id="KW-0812">Transmembrane</keyword>
<dbReference type="AlphaFoldDB" id="A0A6L6YGE5"/>
<keyword evidence="1" id="KW-1133">Transmembrane helix</keyword>
<keyword evidence="3" id="KW-1185">Reference proteome</keyword>
<evidence type="ECO:0000313" key="3">
    <source>
        <dbReference type="Proteomes" id="UP000472580"/>
    </source>
</evidence>
<dbReference type="Proteomes" id="UP000472580">
    <property type="component" value="Unassembled WGS sequence"/>
</dbReference>
<feature type="transmembrane region" description="Helical" evidence="1">
    <location>
        <begin position="20"/>
        <end position="42"/>
    </location>
</feature>
<proteinExistence type="predicted"/>
<dbReference type="EMBL" id="WSRP01000015">
    <property type="protein sequence ID" value="MVX56785.1"/>
    <property type="molecule type" value="Genomic_DNA"/>
</dbReference>
<organism evidence="2 3">
    <name type="scientific">Parasutterella muris</name>
    <dbReference type="NCBI Taxonomy" id="2565572"/>
    <lineage>
        <taxon>Bacteria</taxon>
        <taxon>Pseudomonadati</taxon>
        <taxon>Pseudomonadota</taxon>
        <taxon>Betaproteobacteria</taxon>
        <taxon>Burkholderiales</taxon>
        <taxon>Sutterellaceae</taxon>
        <taxon>Parasutterella</taxon>
    </lineage>
</organism>
<dbReference type="RefSeq" id="WP_160335215.1">
    <property type="nucleotide sequence ID" value="NZ_CALPCR010000002.1"/>
</dbReference>
<name>A0A6L6YGE5_9BURK</name>
<keyword evidence="1" id="KW-0472">Membrane</keyword>
<gene>
    <name evidence="2" type="ORF">E5987_06125</name>
</gene>
<comment type="caution">
    <text evidence="2">The sequence shown here is derived from an EMBL/GenBank/DDBJ whole genome shotgun (WGS) entry which is preliminary data.</text>
</comment>
<protein>
    <submittedName>
        <fullName evidence="2">Uncharacterized protein</fullName>
    </submittedName>
</protein>